<evidence type="ECO:0000256" key="5">
    <source>
        <dbReference type="ARBA" id="ARBA00023163"/>
    </source>
</evidence>
<dbReference type="InterPro" id="IPR013249">
    <property type="entry name" value="RNA_pol_sigma70_r4_t2"/>
</dbReference>
<dbReference type="Pfam" id="PF08281">
    <property type="entry name" value="Sigma70_r4_2"/>
    <property type="match status" value="1"/>
</dbReference>
<comment type="similarity">
    <text evidence="1">Belongs to the sigma-70 factor family. ECF subfamily.</text>
</comment>
<dbReference type="InterPro" id="IPR013325">
    <property type="entry name" value="RNA_pol_sigma_r2"/>
</dbReference>
<gene>
    <name evidence="7" type="primary">spnA</name>
</gene>
<dbReference type="NCBIfam" id="TIGR02937">
    <property type="entry name" value="sigma70-ECF"/>
    <property type="match status" value="1"/>
</dbReference>
<accession>A0A0E3JP46</accession>
<dbReference type="AlphaFoldDB" id="A0A0E3JP46"/>
<evidence type="ECO:0000256" key="2">
    <source>
        <dbReference type="ARBA" id="ARBA00023015"/>
    </source>
</evidence>
<dbReference type="GO" id="GO:0016987">
    <property type="term" value="F:sigma factor activity"/>
    <property type="evidence" value="ECO:0007669"/>
    <property type="project" value="UniProtKB-KW"/>
</dbReference>
<dbReference type="GO" id="GO:0006352">
    <property type="term" value="P:DNA-templated transcription initiation"/>
    <property type="evidence" value="ECO:0007669"/>
    <property type="project" value="InterPro"/>
</dbReference>
<evidence type="ECO:0000313" key="7">
    <source>
        <dbReference type="EMBL" id="AKA54624.1"/>
    </source>
</evidence>
<dbReference type="Gene3D" id="1.10.1740.10">
    <property type="match status" value="1"/>
</dbReference>
<dbReference type="GO" id="GO:0003677">
    <property type="term" value="F:DNA binding"/>
    <property type="evidence" value="ECO:0007669"/>
    <property type="project" value="UniProtKB-KW"/>
</dbReference>
<dbReference type="PANTHER" id="PTHR43133:SF8">
    <property type="entry name" value="RNA POLYMERASE SIGMA FACTOR HI_1459-RELATED"/>
    <property type="match status" value="1"/>
</dbReference>
<keyword evidence="3" id="KW-0731">Sigma factor</keyword>
<dbReference type="SUPFAM" id="SSF88946">
    <property type="entry name" value="Sigma2 domain of RNA polymerase sigma factors"/>
    <property type="match status" value="1"/>
</dbReference>
<proteinExistence type="inferred from homology"/>
<dbReference type="Gene3D" id="1.10.10.10">
    <property type="entry name" value="Winged helix-like DNA-binding domain superfamily/Winged helix DNA-binding domain"/>
    <property type="match status" value="1"/>
</dbReference>
<dbReference type="EMBL" id="KP719128">
    <property type="protein sequence ID" value="AKA54624.1"/>
    <property type="molecule type" value="Genomic_DNA"/>
</dbReference>
<reference evidence="7" key="1">
    <citation type="journal article" date="2015" name="J. Am. Chem. Soc.">
        <title>Uncovering the Formation and Selection of Benzylmalonyl-CoA from the Biosynthesis of Splenocin and Enterocin Reveals a Versatile Way to Introduce Amino Acids into Polyketide Carbon Scaffolds.</title>
        <authorList>
            <person name="Chang C."/>
            <person name="Huang R."/>
            <person name="Yan Y."/>
            <person name="Ma H."/>
            <person name="Dai Z."/>
            <person name="Zhang B."/>
            <person name="Deng Z."/>
            <person name="Liu W."/>
            <person name="Qu X."/>
        </authorList>
    </citation>
    <scope>NUCLEOTIDE SEQUENCE</scope>
    <source>
        <strain evidence="7">CNQ431</strain>
    </source>
</reference>
<evidence type="ECO:0000256" key="1">
    <source>
        <dbReference type="ARBA" id="ARBA00010641"/>
    </source>
</evidence>
<name>A0A0E3JP46_9ACTN</name>
<evidence type="ECO:0000256" key="4">
    <source>
        <dbReference type="ARBA" id="ARBA00023125"/>
    </source>
</evidence>
<evidence type="ECO:0000256" key="3">
    <source>
        <dbReference type="ARBA" id="ARBA00023082"/>
    </source>
</evidence>
<dbReference type="PANTHER" id="PTHR43133">
    <property type="entry name" value="RNA POLYMERASE ECF-TYPE SIGMA FACTO"/>
    <property type="match status" value="1"/>
</dbReference>
<keyword evidence="5" id="KW-0804">Transcription</keyword>
<dbReference type="InterPro" id="IPR039425">
    <property type="entry name" value="RNA_pol_sigma-70-like"/>
</dbReference>
<feature type="domain" description="RNA polymerase sigma factor 70 region 4 type 2" evidence="6">
    <location>
        <begin position="117"/>
        <end position="163"/>
    </location>
</feature>
<protein>
    <submittedName>
        <fullName evidence="7">Putative RNA polymerase sigma factor</fullName>
    </submittedName>
</protein>
<dbReference type="InterPro" id="IPR036388">
    <property type="entry name" value="WH-like_DNA-bd_sf"/>
</dbReference>
<dbReference type="GeneID" id="97271726"/>
<organism evidence="7">
    <name type="scientific">Streptomyces sp. CNQ431</name>
    <dbReference type="NCBI Taxonomy" id="1571532"/>
    <lineage>
        <taxon>Bacteria</taxon>
        <taxon>Bacillati</taxon>
        <taxon>Actinomycetota</taxon>
        <taxon>Actinomycetes</taxon>
        <taxon>Kitasatosporales</taxon>
        <taxon>Streptomycetaceae</taxon>
        <taxon>Streptomyces</taxon>
    </lineage>
</organism>
<dbReference type="InterPro" id="IPR013324">
    <property type="entry name" value="RNA_pol_sigma_r3/r4-like"/>
</dbReference>
<keyword evidence="2" id="KW-0805">Transcription regulation</keyword>
<sequence length="173" mass="19541">MNTAHELPAPVDRLLPRARAGDEQAMNDLLLHITPYVTRVCRSVAHDNGSDARQEALLAIYRGLPGLREPAAFYGWVRSVTVREAVRTARRLGRETTSPEVDSRHEPHSLDAVHINDVLDRMSEAHRQVLTLRVYGLNEVEMAETLALPVGTVRSRLHRARRRFQEAWQPTAA</sequence>
<dbReference type="SUPFAM" id="SSF88659">
    <property type="entry name" value="Sigma3 and sigma4 domains of RNA polymerase sigma factors"/>
    <property type="match status" value="1"/>
</dbReference>
<dbReference type="InterPro" id="IPR014284">
    <property type="entry name" value="RNA_pol_sigma-70_dom"/>
</dbReference>
<dbReference type="RefSeq" id="WP_003946493.1">
    <property type="nucleotide sequence ID" value="NZ_JTCK01000028.1"/>
</dbReference>
<evidence type="ECO:0000259" key="6">
    <source>
        <dbReference type="Pfam" id="PF08281"/>
    </source>
</evidence>
<keyword evidence="4" id="KW-0238">DNA-binding</keyword>